<comment type="similarity">
    <text evidence="1 5">Belongs to the patatin family.</text>
</comment>
<gene>
    <name evidence="7" type="ORF">ZOSMA_100G00320</name>
</gene>
<organism evidence="7 8">
    <name type="scientific">Zostera marina</name>
    <name type="common">Eelgrass</name>
    <dbReference type="NCBI Taxonomy" id="29655"/>
    <lineage>
        <taxon>Eukaryota</taxon>
        <taxon>Viridiplantae</taxon>
        <taxon>Streptophyta</taxon>
        <taxon>Embryophyta</taxon>
        <taxon>Tracheophyta</taxon>
        <taxon>Spermatophyta</taxon>
        <taxon>Magnoliopsida</taxon>
        <taxon>Liliopsida</taxon>
        <taxon>Zosteraceae</taxon>
        <taxon>Zostera</taxon>
    </lineage>
</organism>
<evidence type="ECO:0000256" key="4">
    <source>
        <dbReference type="PROSITE-ProRule" id="PRU01161"/>
    </source>
</evidence>
<evidence type="ECO:0000259" key="6">
    <source>
        <dbReference type="PROSITE" id="PS51635"/>
    </source>
</evidence>
<keyword evidence="4 5" id="KW-0442">Lipid degradation</keyword>
<sequence>MEGVRTVLSIDGGGVRGLIPGAVLECLETQLQKIDGDDNVRLADYFDVIAGASTGAIIAAMLTVPSEHCRPLYRAEDIKDFYMDNAPNIFPKRSCSLLKMMIGPKYDGKVLNEVLMEGLGYTRIRDTLTNVVIPTYDIMQQQPIIFSTQEARANDEDQDKNLLLYDICIGSSAAPTYLPAHEVLSGDMEFNLIDGGIVANNPTLVALNCLIKEDWRYGNNGDLQPCTVKILSIGTGKTRVKKMYSAKKVSKWGVFDWIYQFRGKRSPIIDCFREAGPDMVDIHVSVLFRTCQGNYLRIQCDDLIGVEGSMDNSKKKNLNNLVEKGRSLLRRRVKRVNINTGDYENVVNDQRSNEEALRDFAIHLSNERKRRSFEA</sequence>
<dbReference type="PANTHER" id="PTHR32176:SF92">
    <property type="entry name" value="XYLOSE ISOMERASE"/>
    <property type="match status" value="1"/>
</dbReference>
<proteinExistence type="inferred from homology"/>
<evidence type="ECO:0000256" key="2">
    <source>
        <dbReference type="ARBA" id="ARBA00023098"/>
    </source>
</evidence>
<keyword evidence="4 5" id="KW-0378">Hydrolase</keyword>
<name>A0A0K9Q6G5_ZOSMR</name>
<keyword evidence="2 4" id="KW-0443">Lipid metabolism</keyword>
<evidence type="ECO:0000313" key="7">
    <source>
        <dbReference type="EMBL" id="KMZ76537.1"/>
    </source>
</evidence>
<accession>A0A0K9Q6G5</accession>
<dbReference type="GO" id="GO:0004620">
    <property type="term" value="F:phospholipase activity"/>
    <property type="evidence" value="ECO:0000318"/>
    <property type="project" value="GO_Central"/>
</dbReference>
<dbReference type="Gene3D" id="3.40.1090.10">
    <property type="entry name" value="Cytosolic phospholipase A2 catalytic domain"/>
    <property type="match status" value="1"/>
</dbReference>
<feature type="active site" description="Nucleophile" evidence="4">
    <location>
        <position position="53"/>
    </location>
</feature>
<feature type="short sequence motif" description="DGA/G" evidence="4">
    <location>
        <begin position="194"/>
        <end position="196"/>
    </location>
</feature>
<dbReference type="PANTHER" id="PTHR32176">
    <property type="entry name" value="XYLOSE ISOMERASE"/>
    <property type="match status" value="1"/>
</dbReference>
<evidence type="ECO:0000313" key="8">
    <source>
        <dbReference type="Proteomes" id="UP000036987"/>
    </source>
</evidence>
<feature type="domain" description="PNPLA" evidence="6">
    <location>
        <begin position="8"/>
        <end position="207"/>
    </location>
</feature>
<comment type="caution">
    <text evidence="7">The sequence shown here is derived from an EMBL/GenBank/DDBJ whole genome shotgun (WGS) entry which is preliminary data.</text>
</comment>
<protein>
    <recommendedName>
        <fullName evidence="5">Patatin</fullName>
        <ecNumber evidence="5">3.1.1.-</ecNumber>
    </recommendedName>
</protein>
<dbReference type="STRING" id="29655.A0A0K9Q6G5"/>
<evidence type="ECO:0000256" key="5">
    <source>
        <dbReference type="RuleBase" id="RU361262"/>
    </source>
</evidence>
<feature type="active site" description="Proton acceptor" evidence="4">
    <location>
        <position position="194"/>
    </location>
</feature>
<feature type="short sequence motif" description="GXGXXG" evidence="4">
    <location>
        <begin position="12"/>
        <end position="17"/>
    </location>
</feature>
<comment type="domain">
    <text evidence="5">The nitrogen atoms of the two glycine residues in the GGXR motif define the oxyanion hole, and stabilize the oxyanion that forms during the nucleophilic attack by the catalytic serine during substrate cleavage.</text>
</comment>
<dbReference type="GO" id="GO:0047372">
    <property type="term" value="F:monoacylglycerol lipase activity"/>
    <property type="evidence" value="ECO:0000318"/>
    <property type="project" value="GO_Central"/>
</dbReference>
<dbReference type="EC" id="3.1.1.-" evidence="5"/>
<dbReference type="Pfam" id="PF01734">
    <property type="entry name" value="Patatin"/>
    <property type="match status" value="1"/>
</dbReference>
<dbReference type="GO" id="GO:0016042">
    <property type="term" value="P:lipid catabolic process"/>
    <property type="evidence" value="ECO:0007669"/>
    <property type="project" value="UniProtKB-UniRule"/>
</dbReference>
<dbReference type="AlphaFoldDB" id="A0A0K9Q6G5"/>
<keyword evidence="8" id="KW-1185">Reference proteome</keyword>
<dbReference type="OrthoDB" id="1658288at2759"/>
<feature type="short sequence motif" description="GXSXG" evidence="4">
    <location>
        <begin position="51"/>
        <end position="55"/>
    </location>
</feature>
<reference evidence="8" key="1">
    <citation type="journal article" date="2016" name="Nature">
        <title>The genome of the seagrass Zostera marina reveals angiosperm adaptation to the sea.</title>
        <authorList>
            <person name="Olsen J.L."/>
            <person name="Rouze P."/>
            <person name="Verhelst B."/>
            <person name="Lin Y.-C."/>
            <person name="Bayer T."/>
            <person name="Collen J."/>
            <person name="Dattolo E."/>
            <person name="De Paoli E."/>
            <person name="Dittami S."/>
            <person name="Maumus F."/>
            <person name="Michel G."/>
            <person name="Kersting A."/>
            <person name="Lauritano C."/>
            <person name="Lohaus R."/>
            <person name="Toepel M."/>
            <person name="Tonon T."/>
            <person name="Vanneste K."/>
            <person name="Amirebrahimi M."/>
            <person name="Brakel J."/>
            <person name="Bostroem C."/>
            <person name="Chovatia M."/>
            <person name="Grimwood J."/>
            <person name="Jenkins J.W."/>
            <person name="Jueterbock A."/>
            <person name="Mraz A."/>
            <person name="Stam W.T."/>
            <person name="Tice H."/>
            <person name="Bornberg-Bauer E."/>
            <person name="Green P.J."/>
            <person name="Pearson G.A."/>
            <person name="Procaccini G."/>
            <person name="Duarte C.M."/>
            <person name="Schmutz J."/>
            <person name="Reusch T.B.H."/>
            <person name="Van de Peer Y."/>
        </authorList>
    </citation>
    <scope>NUCLEOTIDE SEQUENCE [LARGE SCALE GENOMIC DNA]</scope>
    <source>
        <strain evidence="8">cv. Finnish</strain>
    </source>
</reference>
<dbReference type="OMA" id="RRHANHY"/>
<comment type="function">
    <text evidence="5">Lipolytic acyl hydrolase (LAH).</text>
</comment>
<comment type="function">
    <text evidence="3">Possesses non-specific lipolytic acyl hydrolase (LAH) activity. Hydrolyzes phospholipids as well as galactolipids. May play a role in disease resistance.</text>
</comment>
<evidence type="ECO:0000256" key="1">
    <source>
        <dbReference type="ARBA" id="ARBA00010240"/>
    </source>
</evidence>
<dbReference type="SUPFAM" id="SSF52151">
    <property type="entry name" value="FabD/lysophospholipase-like"/>
    <property type="match status" value="1"/>
</dbReference>
<dbReference type="InterPro" id="IPR002641">
    <property type="entry name" value="PNPLA_dom"/>
</dbReference>
<dbReference type="EMBL" id="LFYR01000012">
    <property type="protein sequence ID" value="KMZ76537.1"/>
    <property type="molecule type" value="Genomic_DNA"/>
</dbReference>
<evidence type="ECO:0000256" key="3">
    <source>
        <dbReference type="ARBA" id="ARBA00025642"/>
    </source>
</evidence>
<dbReference type="InterPro" id="IPR016035">
    <property type="entry name" value="Acyl_Trfase/lysoPLipase"/>
</dbReference>
<dbReference type="Proteomes" id="UP000036987">
    <property type="component" value="Unassembled WGS sequence"/>
</dbReference>
<dbReference type="PROSITE" id="PS51635">
    <property type="entry name" value="PNPLA"/>
    <property type="match status" value="1"/>
</dbReference>